<evidence type="ECO:0000313" key="7">
    <source>
        <dbReference type="Proteomes" id="UP001596020"/>
    </source>
</evidence>
<evidence type="ECO:0000259" key="5">
    <source>
        <dbReference type="Pfam" id="PF01625"/>
    </source>
</evidence>
<keyword evidence="1 4" id="KW-0560">Oxidoreductase</keyword>
<comment type="function">
    <text evidence="4">Has an important function as a repair enzyme for proteins that have been inactivated by oxidation. Catalyzes the reversible oxidation-reduction of methionine sulfoxide in proteins to methionine.</text>
</comment>
<evidence type="ECO:0000256" key="4">
    <source>
        <dbReference type="HAMAP-Rule" id="MF_01401"/>
    </source>
</evidence>
<comment type="catalytic activity">
    <reaction evidence="2 4">
        <text>L-methionyl-[protein] + [thioredoxin]-disulfide + H2O = L-methionyl-(S)-S-oxide-[protein] + [thioredoxin]-dithiol</text>
        <dbReference type="Rhea" id="RHEA:14217"/>
        <dbReference type="Rhea" id="RHEA-COMP:10698"/>
        <dbReference type="Rhea" id="RHEA-COMP:10700"/>
        <dbReference type="Rhea" id="RHEA-COMP:12313"/>
        <dbReference type="Rhea" id="RHEA-COMP:12315"/>
        <dbReference type="ChEBI" id="CHEBI:15377"/>
        <dbReference type="ChEBI" id="CHEBI:16044"/>
        <dbReference type="ChEBI" id="CHEBI:29950"/>
        <dbReference type="ChEBI" id="CHEBI:44120"/>
        <dbReference type="ChEBI" id="CHEBI:50058"/>
        <dbReference type="EC" id="1.8.4.11"/>
    </reaction>
</comment>
<feature type="domain" description="Peptide methionine sulphoxide reductase MsrA" evidence="5">
    <location>
        <begin position="4"/>
        <end position="154"/>
    </location>
</feature>
<evidence type="ECO:0000256" key="1">
    <source>
        <dbReference type="ARBA" id="ARBA00023002"/>
    </source>
</evidence>
<reference evidence="7" key="1">
    <citation type="journal article" date="2019" name="Int. J. Syst. Evol. Microbiol.">
        <title>The Global Catalogue of Microorganisms (GCM) 10K type strain sequencing project: providing services to taxonomists for standard genome sequencing and annotation.</title>
        <authorList>
            <consortium name="The Broad Institute Genomics Platform"/>
            <consortium name="The Broad Institute Genome Sequencing Center for Infectious Disease"/>
            <person name="Wu L."/>
            <person name="Ma J."/>
        </authorList>
    </citation>
    <scope>NUCLEOTIDE SEQUENCE [LARGE SCALE GENOMIC DNA]</scope>
    <source>
        <strain evidence="7">CGMCC 4.7357</strain>
    </source>
</reference>
<evidence type="ECO:0000256" key="2">
    <source>
        <dbReference type="ARBA" id="ARBA00047806"/>
    </source>
</evidence>
<name>A0ABV9K5B0_9PORP</name>
<dbReference type="NCBIfam" id="TIGR00401">
    <property type="entry name" value="msrA"/>
    <property type="match status" value="1"/>
</dbReference>
<dbReference type="GO" id="GO:0008113">
    <property type="term" value="F:peptide-methionine (S)-S-oxide reductase activity"/>
    <property type="evidence" value="ECO:0007669"/>
    <property type="project" value="UniProtKB-EC"/>
</dbReference>
<evidence type="ECO:0000313" key="6">
    <source>
        <dbReference type="EMBL" id="MFC4665033.1"/>
    </source>
</evidence>
<dbReference type="Proteomes" id="UP001596020">
    <property type="component" value="Unassembled WGS sequence"/>
</dbReference>
<comment type="similarity">
    <text evidence="4">Belongs to the MsrA Met sulfoxide reductase family.</text>
</comment>
<sequence>MIKTIFLAAGCFWGVQYQMLKLDGVVDSEVGFMGGYIDHPTYEDVCRGNTGHYETVKIVYDSDKVSDEDVLKRYFEIHDFEQADGQGPDIGLQYLSVIFYTDKEQKVAAAKLMERLKELHYKVRTRLEPASEFWPAESYHQHYYEKKSGQPYCHVRKRIF</sequence>
<dbReference type="EC" id="1.8.4.11" evidence="4"/>
<keyword evidence="7" id="KW-1185">Reference proteome</keyword>
<dbReference type="InterPro" id="IPR036509">
    <property type="entry name" value="Met_Sox_Rdtase_MsrA_sf"/>
</dbReference>
<dbReference type="SUPFAM" id="SSF55068">
    <property type="entry name" value="Peptide methionine sulfoxide reductase"/>
    <property type="match status" value="1"/>
</dbReference>
<evidence type="ECO:0000256" key="3">
    <source>
        <dbReference type="ARBA" id="ARBA00048782"/>
    </source>
</evidence>
<dbReference type="PANTHER" id="PTHR42799">
    <property type="entry name" value="MITOCHONDRIAL PEPTIDE METHIONINE SULFOXIDE REDUCTASE"/>
    <property type="match status" value="1"/>
</dbReference>
<dbReference type="RefSeq" id="WP_380076795.1">
    <property type="nucleotide sequence ID" value="NZ_JBHSGO010000003.1"/>
</dbReference>
<dbReference type="Gene3D" id="3.30.1060.10">
    <property type="entry name" value="Peptide methionine sulphoxide reductase MsrA"/>
    <property type="match status" value="1"/>
</dbReference>
<dbReference type="InterPro" id="IPR050162">
    <property type="entry name" value="MsrA_MetSO_reductase"/>
</dbReference>
<dbReference type="InterPro" id="IPR002569">
    <property type="entry name" value="Met_Sox_Rdtase_MsrA_dom"/>
</dbReference>
<accession>A0ABV9K5B0</accession>
<dbReference type="PANTHER" id="PTHR42799:SF2">
    <property type="entry name" value="MITOCHONDRIAL PEPTIDE METHIONINE SULFOXIDE REDUCTASE"/>
    <property type="match status" value="1"/>
</dbReference>
<comment type="caution">
    <text evidence="6">The sequence shown here is derived from an EMBL/GenBank/DDBJ whole genome shotgun (WGS) entry which is preliminary data.</text>
</comment>
<feature type="active site" evidence="4">
    <location>
        <position position="11"/>
    </location>
</feature>
<dbReference type="HAMAP" id="MF_01401">
    <property type="entry name" value="MsrA"/>
    <property type="match status" value="1"/>
</dbReference>
<protein>
    <recommendedName>
        <fullName evidence="4">Peptide methionine sulfoxide reductase MsrA</fullName>
        <shortName evidence="4">Protein-methionine-S-oxide reductase</shortName>
        <ecNumber evidence="4">1.8.4.11</ecNumber>
    </recommendedName>
    <alternativeName>
        <fullName evidence="4">Peptide-methionine (S)-S-oxide reductase</fullName>
        <shortName evidence="4">Peptide Met(O) reductase</shortName>
    </alternativeName>
</protein>
<dbReference type="EMBL" id="JBHSGO010000003">
    <property type="protein sequence ID" value="MFC4665033.1"/>
    <property type="molecule type" value="Genomic_DNA"/>
</dbReference>
<comment type="catalytic activity">
    <reaction evidence="3 4">
        <text>[thioredoxin]-disulfide + L-methionine + H2O = L-methionine (S)-S-oxide + [thioredoxin]-dithiol</text>
        <dbReference type="Rhea" id="RHEA:19993"/>
        <dbReference type="Rhea" id="RHEA-COMP:10698"/>
        <dbReference type="Rhea" id="RHEA-COMP:10700"/>
        <dbReference type="ChEBI" id="CHEBI:15377"/>
        <dbReference type="ChEBI" id="CHEBI:29950"/>
        <dbReference type="ChEBI" id="CHEBI:50058"/>
        <dbReference type="ChEBI" id="CHEBI:57844"/>
        <dbReference type="ChEBI" id="CHEBI:58772"/>
        <dbReference type="EC" id="1.8.4.11"/>
    </reaction>
</comment>
<gene>
    <name evidence="4 6" type="primary">msrA</name>
    <name evidence="6" type="ORF">ACFO3G_00075</name>
</gene>
<dbReference type="Pfam" id="PF01625">
    <property type="entry name" value="PMSR"/>
    <property type="match status" value="1"/>
</dbReference>
<organism evidence="6 7">
    <name type="scientific">Falsiporphyromonas endometrii</name>
    <dbReference type="NCBI Taxonomy" id="1387297"/>
    <lineage>
        <taxon>Bacteria</taxon>
        <taxon>Pseudomonadati</taxon>
        <taxon>Bacteroidota</taxon>
        <taxon>Bacteroidia</taxon>
        <taxon>Bacteroidales</taxon>
        <taxon>Porphyromonadaceae</taxon>
        <taxon>Falsiporphyromonas</taxon>
    </lineage>
</organism>
<proteinExistence type="inferred from homology"/>